<evidence type="ECO:0000313" key="1">
    <source>
        <dbReference type="EMBL" id="MFD1538618.1"/>
    </source>
</evidence>
<dbReference type="Proteomes" id="UP001597097">
    <property type="component" value="Unassembled WGS sequence"/>
</dbReference>
<proteinExistence type="predicted"/>
<reference evidence="2" key="1">
    <citation type="journal article" date="2019" name="Int. J. Syst. Evol. Microbiol.">
        <title>The Global Catalogue of Microorganisms (GCM) 10K type strain sequencing project: providing services to taxonomists for standard genome sequencing and annotation.</title>
        <authorList>
            <consortium name="The Broad Institute Genomics Platform"/>
            <consortium name="The Broad Institute Genome Sequencing Center for Infectious Disease"/>
            <person name="Wu L."/>
            <person name="Ma J."/>
        </authorList>
    </citation>
    <scope>NUCLEOTIDE SEQUENCE [LARGE SCALE GENOMIC DNA]</scope>
    <source>
        <strain evidence="2">CGMCC 1.15399</strain>
    </source>
</reference>
<sequence>MNVDLSAATAFLATHARVLDRRRFEVLMGQGDPAGALAALDGYRNPDGGYGWGLEPDLRSPESQPGAALHAFEVFEDTAPAATTRAAELCDWLASASLPDGGLPFALPRASDAGNAPWWAGADSTVSSLQITSVTVATAHRVAAHLPGVAAHPWLDRATRYCLDTIAALDQRPHAYVLAFALRFLDAVHDTHPEAAGLLDRLGAYVPATGQVHVEGGTEHEMLRPLDFAPVPDRPVRSLFAPELIEADLDRLAGAQQDDGGWTVDYAQISPAGVLDWRGYTTVAALGVLRRNARI</sequence>
<dbReference type="EMBL" id="JBHUCM010000013">
    <property type="protein sequence ID" value="MFD1538618.1"/>
    <property type="molecule type" value="Genomic_DNA"/>
</dbReference>
<gene>
    <name evidence="1" type="ORF">ACFSJ0_16295</name>
</gene>
<evidence type="ECO:0000313" key="2">
    <source>
        <dbReference type="Proteomes" id="UP001597097"/>
    </source>
</evidence>
<organism evidence="1 2">
    <name type="scientific">Nonomuraea guangzhouensis</name>
    <dbReference type="NCBI Taxonomy" id="1291555"/>
    <lineage>
        <taxon>Bacteria</taxon>
        <taxon>Bacillati</taxon>
        <taxon>Actinomycetota</taxon>
        <taxon>Actinomycetes</taxon>
        <taxon>Streptosporangiales</taxon>
        <taxon>Streptosporangiaceae</taxon>
        <taxon>Nonomuraea</taxon>
    </lineage>
</organism>
<evidence type="ECO:0008006" key="3">
    <source>
        <dbReference type="Google" id="ProtNLM"/>
    </source>
</evidence>
<keyword evidence="2" id="KW-1185">Reference proteome</keyword>
<comment type="caution">
    <text evidence="1">The sequence shown here is derived from an EMBL/GenBank/DDBJ whole genome shotgun (WGS) entry which is preliminary data.</text>
</comment>
<dbReference type="RefSeq" id="WP_219527396.1">
    <property type="nucleotide sequence ID" value="NZ_JAHKRM010000002.1"/>
</dbReference>
<name>A0ABW4G8Q7_9ACTN</name>
<accession>A0ABW4G8Q7</accession>
<protein>
    <recommendedName>
        <fullName evidence="3">Prenyltransferase</fullName>
    </recommendedName>
</protein>